<dbReference type="OrthoDB" id="29773at2759"/>
<dbReference type="RefSeq" id="XP_005643550.1">
    <property type="nucleotide sequence ID" value="XM_005643493.1"/>
</dbReference>
<proteinExistence type="predicted"/>
<dbReference type="AlphaFoldDB" id="I0YKT7"/>
<dbReference type="GeneID" id="17036798"/>
<dbReference type="PANTHER" id="PTHR13146">
    <property type="match status" value="1"/>
</dbReference>
<gene>
    <name evidence="2" type="ORF">COCSUDRAFT_83596</name>
</gene>
<name>I0YKT7_COCSC</name>
<accession>I0YKT7</accession>
<feature type="transmembrane region" description="Helical" evidence="1">
    <location>
        <begin position="102"/>
        <end position="121"/>
    </location>
</feature>
<keyword evidence="1" id="KW-1133">Transmembrane helix</keyword>
<evidence type="ECO:0000313" key="3">
    <source>
        <dbReference type="Proteomes" id="UP000007264"/>
    </source>
</evidence>
<keyword evidence="3" id="KW-1185">Reference proteome</keyword>
<dbReference type="Proteomes" id="UP000007264">
    <property type="component" value="Unassembled WGS sequence"/>
</dbReference>
<protein>
    <submittedName>
        <fullName evidence="2">Uncharacterized protein</fullName>
    </submittedName>
</protein>
<sequence length="123" mass="13384">MEELLLEKMVLHHMEVLGWEGLWGTLGMAVIGMPLAWFLPGADIGGREENTVDSVLMLWNSDGLNAVNTLFFWSVVGLNVFGLMVTQVLGSVFRAVMLTARTASLLGFSLLLAGTIIYAQVKA</sequence>
<evidence type="ECO:0000256" key="1">
    <source>
        <dbReference type="SAM" id="Phobius"/>
    </source>
</evidence>
<keyword evidence="1" id="KW-0472">Membrane</keyword>
<organism evidence="2 3">
    <name type="scientific">Coccomyxa subellipsoidea (strain C-169)</name>
    <name type="common">Green microalga</name>
    <dbReference type="NCBI Taxonomy" id="574566"/>
    <lineage>
        <taxon>Eukaryota</taxon>
        <taxon>Viridiplantae</taxon>
        <taxon>Chlorophyta</taxon>
        <taxon>core chlorophytes</taxon>
        <taxon>Trebouxiophyceae</taxon>
        <taxon>Trebouxiophyceae incertae sedis</taxon>
        <taxon>Coccomyxaceae</taxon>
        <taxon>Coccomyxa</taxon>
        <taxon>Coccomyxa subellipsoidea</taxon>
    </lineage>
</organism>
<feature type="transmembrane region" description="Helical" evidence="1">
    <location>
        <begin position="70"/>
        <end position="90"/>
    </location>
</feature>
<keyword evidence="1" id="KW-0812">Transmembrane</keyword>
<reference evidence="2 3" key="1">
    <citation type="journal article" date="2012" name="Genome Biol.">
        <title>The genome of the polar eukaryotic microalga coccomyxa subellipsoidea reveals traits of cold adaptation.</title>
        <authorList>
            <person name="Blanc G."/>
            <person name="Agarkova I."/>
            <person name="Grimwood J."/>
            <person name="Kuo A."/>
            <person name="Brueggeman A."/>
            <person name="Dunigan D."/>
            <person name="Gurnon J."/>
            <person name="Ladunga I."/>
            <person name="Lindquist E."/>
            <person name="Lucas S."/>
            <person name="Pangilinan J."/>
            <person name="Proschold T."/>
            <person name="Salamov A."/>
            <person name="Schmutz J."/>
            <person name="Weeks D."/>
            <person name="Yamada T."/>
            <person name="Claverie J.M."/>
            <person name="Grigoriev I."/>
            <person name="Van Etten J."/>
            <person name="Lomsadze A."/>
            <person name="Borodovsky M."/>
        </authorList>
    </citation>
    <scope>NUCLEOTIDE SEQUENCE [LARGE SCALE GENOMIC DNA]</scope>
    <source>
        <strain evidence="2 3">C-169</strain>
    </source>
</reference>
<feature type="transmembrane region" description="Helical" evidence="1">
    <location>
        <begin position="21"/>
        <end position="39"/>
    </location>
</feature>
<evidence type="ECO:0000313" key="2">
    <source>
        <dbReference type="EMBL" id="EIE19006.1"/>
    </source>
</evidence>
<dbReference type="EMBL" id="AGSI01000021">
    <property type="protein sequence ID" value="EIE19006.1"/>
    <property type="molecule type" value="Genomic_DNA"/>
</dbReference>
<dbReference type="GO" id="GO:0016020">
    <property type="term" value="C:membrane"/>
    <property type="evidence" value="ECO:0007669"/>
    <property type="project" value="TreeGrafter"/>
</dbReference>
<comment type="caution">
    <text evidence="2">The sequence shown here is derived from an EMBL/GenBank/DDBJ whole genome shotgun (WGS) entry which is preliminary data.</text>
</comment>
<dbReference type="KEGG" id="csl:COCSUDRAFT_83596"/>